<dbReference type="Pfam" id="PF00768">
    <property type="entry name" value="Peptidase_S11"/>
    <property type="match status" value="1"/>
</dbReference>
<dbReference type="Gene3D" id="3.40.710.10">
    <property type="entry name" value="DD-peptidase/beta-lactamase superfamily"/>
    <property type="match status" value="1"/>
</dbReference>
<evidence type="ECO:0000313" key="14">
    <source>
        <dbReference type="Proteomes" id="UP000186132"/>
    </source>
</evidence>
<protein>
    <submittedName>
        <fullName evidence="13">D-alanyl-D-alanine carboxypeptidase (Penicillin-binding protein 5/6)</fullName>
    </submittedName>
</protein>
<dbReference type="GO" id="GO:0071555">
    <property type="term" value="P:cell wall organization"/>
    <property type="evidence" value="ECO:0007669"/>
    <property type="project" value="UniProtKB-KW"/>
</dbReference>
<name>A0A1M5E9Z4_9ACTN</name>
<keyword evidence="13" id="KW-0121">Carboxypeptidase</keyword>
<dbReference type="GO" id="GO:0009002">
    <property type="term" value="F:serine-type D-Ala-D-Ala carboxypeptidase activity"/>
    <property type="evidence" value="ECO:0007669"/>
    <property type="project" value="InterPro"/>
</dbReference>
<dbReference type="EMBL" id="FQVU01000001">
    <property type="protein sequence ID" value="SHF76093.1"/>
    <property type="molecule type" value="Genomic_DNA"/>
</dbReference>
<keyword evidence="11" id="KW-0472">Membrane</keyword>
<dbReference type="Proteomes" id="UP000186132">
    <property type="component" value="Unassembled WGS sequence"/>
</dbReference>
<dbReference type="GO" id="GO:0009252">
    <property type="term" value="P:peptidoglycan biosynthetic process"/>
    <property type="evidence" value="ECO:0007669"/>
    <property type="project" value="UniProtKB-KW"/>
</dbReference>
<evidence type="ECO:0000256" key="6">
    <source>
        <dbReference type="ARBA" id="ARBA00023316"/>
    </source>
</evidence>
<keyword evidence="4" id="KW-0133">Cell shape</keyword>
<evidence type="ECO:0000256" key="9">
    <source>
        <dbReference type="RuleBase" id="RU004016"/>
    </source>
</evidence>
<gene>
    <name evidence="13" type="ORF">SAMN05443575_0832</name>
</gene>
<dbReference type="AlphaFoldDB" id="A0A1M5E9Z4"/>
<evidence type="ECO:0000256" key="8">
    <source>
        <dbReference type="PIRSR" id="PIRSR618044-2"/>
    </source>
</evidence>
<evidence type="ECO:0000313" key="13">
    <source>
        <dbReference type="EMBL" id="SHF76093.1"/>
    </source>
</evidence>
<keyword evidence="13" id="KW-0645">Protease</keyword>
<dbReference type="STRING" id="1206085.SAMN05443575_0832"/>
<feature type="binding site" evidence="8">
    <location>
        <position position="259"/>
    </location>
    <ligand>
        <name>substrate</name>
    </ligand>
</feature>
<keyword evidence="6" id="KW-0961">Cell wall biogenesis/degradation</keyword>
<feature type="active site" description="Acyl-ester intermediate" evidence="7">
    <location>
        <position position="92"/>
    </location>
</feature>
<organism evidence="13 14">
    <name type="scientific">Jatrophihabitans endophyticus</name>
    <dbReference type="NCBI Taxonomy" id="1206085"/>
    <lineage>
        <taxon>Bacteria</taxon>
        <taxon>Bacillati</taxon>
        <taxon>Actinomycetota</taxon>
        <taxon>Actinomycetes</taxon>
        <taxon>Jatrophihabitantales</taxon>
        <taxon>Jatrophihabitantaceae</taxon>
        <taxon>Jatrophihabitans</taxon>
    </lineage>
</organism>
<keyword evidence="3" id="KW-0378">Hydrolase</keyword>
<comment type="similarity">
    <text evidence="1 9">Belongs to the peptidase S11 family.</text>
</comment>
<evidence type="ECO:0000256" key="5">
    <source>
        <dbReference type="ARBA" id="ARBA00022984"/>
    </source>
</evidence>
<evidence type="ECO:0000256" key="7">
    <source>
        <dbReference type="PIRSR" id="PIRSR618044-1"/>
    </source>
</evidence>
<feature type="transmembrane region" description="Helical" evidence="11">
    <location>
        <begin position="24"/>
        <end position="47"/>
    </location>
</feature>
<evidence type="ECO:0000256" key="4">
    <source>
        <dbReference type="ARBA" id="ARBA00022960"/>
    </source>
</evidence>
<reference evidence="14" key="1">
    <citation type="submission" date="2016-11" db="EMBL/GenBank/DDBJ databases">
        <authorList>
            <person name="Varghese N."/>
            <person name="Submissions S."/>
        </authorList>
    </citation>
    <scope>NUCLEOTIDE SEQUENCE [LARGE SCALE GENOMIC DNA]</scope>
    <source>
        <strain evidence="14">DSM 45627</strain>
    </source>
</reference>
<dbReference type="RefSeq" id="WP_073386242.1">
    <property type="nucleotide sequence ID" value="NZ_FQVU01000001.1"/>
</dbReference>
<evidence type="ECO:0000256" key="2">
    <source>
        <dbReference type="ARBA" id="ARBA00022729"/>
    </source>
</evidence>
<keyword evidence="5" id="KW-0573">Peptidoglycan synthesis</keyword>
<feature type="active site" description="Proton acceptor" evidence="7">
    <location>
        <position position="95"/>
    </location>
</feature>
<dbReference type="SUPFAM" id="SSF56601">
    <property type="entry name" value="beta-lactamase/transpeptidase-like"/>
    <property type="match status" value="1"/>
</dbReference>
<feature type="region of interest" description="Disordered" evidence="10">
    <location>
        <begin position="1"/>
        <end position="20"/>
    </location>
</feature>
<dbReference type="GO" id="GO:0008360">
    <property type="term" value="P:regulation of cell shape"/>
    <property type="evidence" value="ECO:0007669"/>
    <property type="project" value="UniProtKB-KW"/>
</dbReference>
<keyword evidence="2" id="KW-0732">Signal</keyword>
<dbReference type="GO" id="GO:0006508">
    <property type="term" value="P:proteolysis"/>
    <property type="evidence" value="ECO:0007669"/>
    <property type="project" value="InterPro"/>
</dbReference>
<evidence type="ECO:0000256" key="11">
    <source>
        <dbReference type="SAM" id="Phobius"/>
    </source>
</evidence>
<evidence type="ECO:0000259" key="12">
    <source>
        <dbReference type="Pfam" id="PF00768"/>
    </source>
</evidence>
<dbReference type="PANTHER" id="PTHR21581">
    <property type="entry name" value="D-ALANYL-D-ALANINE CARBOXYPEPTIDASE"/>
    <property type="match status" value="1"/>
</dbReference>
<evidence type="ECO:0000256" key="10">
    <source>
        <dbReference type="SAM" id="MobiDB-lite"/>
    </source>
</evidence>
<dbReference type="InterPro" id="IPR012338">
    <property type="entry name" value="Beta-lactam/transpept-like"/>
</dbReference>
<dbReference type="OrthoDB" id="3530815at2"/>
<keyword evidence="14" id="KW-1185">Reference proteome</keyword>
<dbReference type="PANTHER" id="PTHR21581:SF33">
    <property type="entry name" value="D-ALANYL-D-ALANINE CARBOXYPEPTIDASE DACB"/>
    <property type="match status" value="1"/>
</dbReference>
<evidence type="ECO:0000256" key="1">
    <source>
        <dbReference type="ARBA" id="ARBA00007164"/>
    </source>
</evidence>
<dbReference type="InterPro" id="IPR001967">
    <property type="entry name" value="Peptidase_S11_N"/>
</dbReference>
<proteinExistence type="inferred from homology"/>
<dbReference type="InterPro" id="IPR018044">
    <property type="entry name" value="Peptidase_S11"/>
</dbReference>
<keyword evidence="11" id="KW-0812">Transmembrane</keyword>
<keyword evidence="11" id="KW-1133">Transmembrane helix</keyword>
<dbReference type="PRINTS" id="PR00725">
    <property type="entry name" value="DADACBPTASE1"/>
</dbReference>
<sequence length="316" mass="33541">MTSTLVPPGPVRPPVRPPDRRAGLAPALAACVAVIVVAGMLAAVLVYRQATDDSRRDYLGARGWPVRGQAAIVVGDASPRTSPGQQPVPIASIAKVMTAYLVLRDHPLTGDADGFTLRISRADVERTAWQRTVDQSVVTVRAGEVLTERQALLALLLPSANNVAEFLARRVAGRVDAFVARMNDTARRLGMRQTHYADPSGFDSLTVSTATDQLVLARVVARDATFAALVATRTARVPVAGTIRNTDALLGRDGFVGTKTGSHDAAGGCFMFRAHRRVHGHRVDVVGVVLGQRGHDLVRAGLYAARQLVAEVSAPG</sequence>
<feature type="compositionally biased region" description="Pro residues" evidence="10">
    <location>
        <begin position="7"/>
        <end position="16"/>
    </location>
</feature>
<feature type="domain" description="Peptidase S11 D-alanyl-D-alanine carboxypeptidase A N-terminal" evidence="12">
    <location>
        <begin position="85"/>
        <end position="292"/>
    </location>
</feature>
<evidence type="ECO:0000256" key="3">
    <source>
        <dbReference type="ARBA" id="ARBA00022801"/>
    </source>
</evidence>
<accession>A0A1M5E9Z4</accession>
<feature type="active site" evidence="7">
    <location>
        <position position="159"/>
    </location>
</feature>